<organism evidence="1 2">
    <name type="scientific">Richelia intracellularis HH01</name>
    <dbReference type="NCBI Taxonomy" id="1165094"/>
    <lineage>
        <taxon>Bacteria</taxon>
        <taxon>Bacillati</taxon>
        <taxon>Cyanobacteriota</taxon>
        <taxon>Cyanophyceae</taxon>
        <taxon>Nostocales</taxon>
        <taxon>Nostocaceae</taxon>
        <taxon>Richelia</taxon>
    </lineage>
</organism>
<dbReference type="AlphaFoldDB" id="M1WTB1"/>
<dbReference type="Proteomes" id="UP000053051">
    <property type="component" value="Unassembled WGS sequence"/>
</dbReference>
<keyword evidence="2" id="KW-1185">Reference proteome</keyword>
<gene>
    <name evidence="1" type="ORF">RINTHH_18240</name>
</gene>
<sequence>MPLFHLLSVPSQSIYNLFVGLPQLKLHLYGIYKDLFIFLYK</sequence>
<dbReference type="EMBL" id="CAIY01000073">
    <property type="protein sequence ID" value="CCH67979.1"/>
    <property type="molecule type" value="Genomic_DNA"/>
</dbReference>
<evidence type="ECO:0000313" key="1">
    <source>
        <dbReference type="EMBL" id="CCH67979.1"/>
    </source>
</evidence>
<comment type="caution">
    <text evidence="1">The sequence shown here is derived from an EMBL/GenBank/DDBJ whole genome shotgun (WGS) entry which is preliminary data.</text>
</comment>
<evidence type="ECO:0000313" key="2">
    <source>
        <dbReference type="Proteomes" id="UP000053051"/>
    </source>
</evidence>
<reference evidence="2" key="2">
    <citation type="submission" date="2016-01" db="EMBL/GenBank/DDBJ databases">
        <title>Diatom-associated endosymboitic cyanobacterium lacks core nitrogen metabolism enzymes.</title>
        <authorList>
            <person name="Hilton J.A."/>
            <person name="Foster R.A."/>
            <person name="Tripp H.J."/>
            <person name="Carter B.J."/>
            <person name="Zehr J.P."/>
            <person name="Villareal T.A."/>
        </authorList>
    </citation>
    <scope>NUCLEOTIDE SEQUENCE [LARGE SCALE GENOMIC DNA]</scope>
    <source>
        <strain evidence="2">HH01</strain>
    </source>
</reference>
<accession>M1WTB1</accession>
<protein>
    <submittedName>
        <fullName evidence="1">Uncharacterized protein</fullName>
    </submittedName>
</protein>
<reference evidence="1 2" key="1">
    <citation type="submission" date="2012-05" db="EMBL/GenBank/DDBJ databases">
        <authorList>
            <person name="Hilton J."/>
        </authorList>
    </citation>
    <scope>NUCLEOTIDE SEQUENCE [LARGE SCALE GENOMIC DNA]</scope>
    <source>
        <strain evidence="1 2">HH01</strain>
    </source>
</reference>
<proteinExistence type="predicted"/>
<name>M1WTB1_9NOST</name>